<gene>
    <name evidence="1" type="ORF">EDD57_10446</name>
</gene>
<dbReference type="OrthoDB" id="2382009at2"/>
<sequence length="84" mass="9606">MSVLDDFQEWKGFLSERVGQAKSLGMDENSIQDIAYELGDYLAKDVQPQNEQELLLRDLWKVAGPEEQKMIAELMVKMVSDGKQ</sequence>
<keyword evidence="2" id="KW-1185">Reference proteome</keyword>
<accession>A0A4R2RYZ5</accession>
<proteinExistence type="predicted"/>
<dbReference type="AlphaFoldDB" id="A0A4R2RYZ5"/>
<dbReference type="EMBL" id="SLXV01000004">
    <property type="protein sequence ID" value="TCP70067.1"/>
    <property type="molecule type" value="Genomic_DNA"/>
</dbReference>
<dbReference type="Proteomes" id="UP000294746">
    <property type="component" value="Unassembled WGS sequence"/>
</dbReference>
<reference evidence="1 2" key="1">
    <citation type="submission" date="2019-03" db="EMBL/GenBank/DDBJ databases">
        <title>Genomic Encyclopedia of Type Strains, Phase IV (KMG-IV): sequencing the most valuable type-strain genomes for metagenomic binning, comparative biology and taxonomic classification.</title>
        <authorList>
            <person name="Goeker M."/>
        </authorList>
    </citation>
    <scope>NUCLEOTIDE SEQUENCE [LARGE SCALE GENOMIC DNA]</scope>
    <source>
        <strain evidence="1 2">DSM 46831</strain>
    </source>
</reference>
<evidence type="ECO:0000313" key="2">
    <source>
        <dbReference type="Proteomes" id="UP000294746"/>
    </source>
</evidence>
<comment type="caution">
    <text evidence="1">The sequence shown here is derived from an EMBL/GenBank/DDBJ whole genome shotgun (WGS) entry which is preliminary data.</text>
</comment>
<dbReference type="InterPro" id="IPR038292">
    <property type="entry name" value="YmfJ/YflH_sf"/>
</dbReference>
<protein>
    <submittedName>
        <fullName evidence="1">Uncharacterized protein DUF3243</fullName>
    </submittedName>
</protein>
<dbReference type="PIRSF" id="PIRSF004764">
    <property type="entry name" value="YmfJ"/>
    <property type="match status" value="1"/>
</dbReference>
<evidence type="ECO:0000313" key="1">
    <source>
        <dbReference type="EMBL" id="TCP70067.1"/>
    </source>
</evidence>
<dbReference type="RefSeq" id="WP_131847859.1">
    <property type="nucleotide sequence ID" value="NZ_SLXV01000004.1"/>
</dbReference>
<dbReference type="InterPro" id="IPR024702">
    <property type="entry name" value="Uncharacterised_YmfJ"/>
</dbReference>
<organism evidence="1 2">
    <name type="scientific">Baia soyae</name>
    <dbReference type="NCBI Taxonomy" id="1544746"/>
    <lineage>
        <taxon>Bacteria</taxon>
        <taxon>Bacillati</taxon>
        <taxon>Bacillota</taxon>
        <taxon>Bacilli</taxon>
        <taxon>Bacillales</taxon>
        <taxon>Thermoactinomycetaceae</taxon>
        <taxon>Baia</taxon>
    </lineage>
</organism>
<dbReference type="InterPro" id="IPR021637">
    <property type="entry name" value="DUF3243"/>
</dbReference>
<name>A0A4R2RYZ5_9BACL</name>
<dbReference type="Gene3D" id="1.10.760.20">
    <property type="entry name" value="Protein of unknown function DUF3243"/>
    <property type="match status" value="1"/>
</dbReference>
<dbReference type="Pfam" id="PF11588">
    <property type="entry name" value="DUF3243"/>
    <property type="match status" value="1"/>
</dbReference>